<evidence type="ECO:0000313" key="2">
    <source>
        <dbReference type="EMBL" id="TBU59653.1"/>
    </source>
</evidence>
<keyword evidence="3" id="KW-1185">Reference proteome</keyword>
<dbReference type="Proteomes" id="UP000292082">
    <property type="component" value="Unassembled WGS sequence"/>
</dbReference>
<gene>
    <name evidence="2" type="ORF">BD310DRAFT_924723</name>
</gene>
<proteinExistence type="predicted"/>
<dbReference type="EMBL" id="ML145112">
    <property type="protein sequence ID" value="TBU59653.1"/>
    <property type="molecule type" value="Genomic_DNA"/>
</dbReference>
<feature type="compositionally biased region" description="Polar residues" evidence="1">
    <location>
        <begin position="1"/>
        <end position="10"/>
    </location>
</feature>
<evidence type="ECO:0000313" key="3">
    <source>
        <dbReference type="Proteomes" id="UP000292082"/>
    </source>
</evidence>
<evidence type="ECO:0000256" key="1">
    <source>
        <dbReference type="SAM" id="MobiDB-lite"/>
    </source>
</evidence>
<feature type="region of interest" description="Disordered" evidence="1">
    <location>
        <begin position="1"/>
        <end position="33"/>
    </location>
</feature>
<accession>A0A4Q9PY20</accession>
<sequence length="57" mass="6034">MAYQMGSASSLLHHGPHKSSCLNSPSYPSGSNRAPKTGYYSSNCHCFDWAGLGSSLP</sequence>
<protein>
    <submittedName>
        <fullName evidence="2">Uncharacterized protein</fullName>
    </submittedName>
</protein>
<name>A0A4Q9PY20_9APHY</name>
<feature type="compositionally biased region" description="Polar residues" evidence="1">
    <location>
        <begin position="20"/>
        <end position="33"/>
    </location>
</feature>
<organism evidence="2 3">
    <name type="scientific">Dichomitus squalens</name>
    <dbReference type="NCBI Taxonomy" id="114155"/>
    <lineage>
        <taxon>Eukaryota</taxon>
        <taxon>Fungi</taxon>
        <taxon>Dikarya</taxon>
        <taxon>Basidiomycota</taxon>
        <taxon>Agaricomycotina</taxon>
        <taxon>Agaricomycetes</taxon>
        <taxon>Polyporales</taxon>
        <taxon>Polyporaceae</taxon>
        <taxon>Dichomitus</taxon>
    </lineage>
</organism>
<reference evidence="2 3" key="1">
    <citation type="submission" date="2019-01" db="EMBL/GenBank/DDBJ databases">
        <title>Draft genome sequences of three monokaryotic isolates of the white-rot basidiomycete fungus Dichomitus squalens.</title>
        <authorList>
            <consortium name="DOE Joint Genome Institute"/>
            <person name="Lopez S.C."/>
            <person name="Andreopoulos B."/>
            <person name="Pangilinan J."/>
            <person name="Lipzen A."/>
            <person name="Riley R."/>
            <person name="Ahrendt S."/>
            <person name="Ng V."/>
            <person name="Barry K."/>
            <person name="Daum C."/>
            <person name="Grigoriev I.V."/>
            <person name="Hilden K.S."/>
            <person name="Makela M.R."/>
            <person name="de Vries R.P."/>
        </authorList>
    </citation>
    <scope>NUCLEOTIDE SEQUENCE [LARGE SCALE GENOMIC DNA]</scope>
    <source>
        <strain evidence="2 3">CBS 464.89</strain>
    </source>
</reference>
<dbReference type="AlphaFoldDB" id="A0A4Q9PY20"/>